<gene>
    <name evidence="12" type="ORF">F7O44_22475</name>
</gene>
<dbReference type="InterPro" id="IPR006314">
    <property type="entry name" value="Dyp_peroxidase"/>
</dbReference>
<feature type="transmembrane region" description="Helical" evidence="9">
    <location>
        <begin position="21"/>
        <end position="42"/>
    </location>
</feature>
<dbReference type="PROSITE" id="PS51318">
    <property type="entry name" value="TAT"/>
    <property type="match status" value="1"/>
</dbReference>
<name>A0A7K3M986_9ACTN</name>
<evidence type="ECO:0000256" key="2">
    <source>
        <dbReference type="ARBA" id="ARBA00022559"/>
    </source>
</evidence>
<feature type="domain" description="Dyp-type peroxidase C-terminal" evidence="11">
    <location>
        <begin position="223"/>
        <end position="402"/>
    </location>
</feature>
<keyword evidence="4" id="KW-0479">Metal-binding</keyword>
<sequence length="414" mass="44399">MPTTTDRDRSAAARGGLSRRGLLTAGASGLVGASAVGVPMALASSGTDTAAGPDDALGRATVPFHGVHQAGIATPAQAFATFIAFDLAPDVDRDALGRWMRLWTGNAERLTQGRPALADTDPELARAPSQLTITVGVGPGFLAAAGREDEAPPWLRPLPEFTIDRLESAWSDGDLVVQICADDPVAISHASRMLTKDARAFAGVRWVQAGFRHASGVTPPGATPRNLMGQLDGTTNAEPGTEEFDHQVWIDDGPDWLRGGSSLVLRRIRIEMDTWDMVGRQGKEETIGRRLDDGAPLGGEAEHDEPDFDAVNEIGLTVIPDWSHIRRARPDDPRQRVFRRSYNYDDGPAADGESGAGMLFVSYQADIDAQFIPIQRRLDELDLLNEWTTPIGSAVFAILPGCRPGGWLGEALLD</sequence>
<keyword evidence="13" id="KW-1185">Reference proteome</keyword>
<evidence type="ECO:0000256" key="9">
    <source>
        <dbReference type="SAM" id="Phobius"/>
    </source>
</evidence>
<feature type="domain" description="Dyp-type peroxidase N-terminal" evidence="10">
    <location>
        <begin position="69"/>
        <end position="212"/>
    </location>
</feature>
<keyword evidence="9" id="KW-0472">Membrane</keyword>
<evidence type="ECO:0000256" key="5">
    <source>
        <dbReference type="ARBA" id="ARBA00022729"/>
    </source>
</evidence>
<comment type="caution">
    <text evidence="12">The sequence shown here is derived from an EMBL/GenBank/DDBJ whole genome shotgun (WGS) entry which is preliminary data.</text>
</comment>
<dbReference type="PROSITE" id="PS51404">
    <property type="entry name" value="DYP_PEROXIDASE"/>
    <property type="match status" value="1"/>
</dbReference>
<evidence type="ECO:0000313" key="13">
    <source>
        <dbReference type="Proteomes" id="UP000460435"/>
    </source>
</evidence>
<keyword evidence="9" id="KW-1133">Transmembrane helix</keyword>
<evidence type="ECO:0000256" key="1">
    <source>
        <dbReference type="ARBA" id="ARBA00001970"/>
    </source>
</evidence>
<accession>A0A7K3M986</accession>
<dbReference type="Proteomes" id="UP000460435">
    <property type="component" value="Unassembled WGS sequence"/>
</dbReference>
<dbReference type="InterPro" id="IPR048328">
    <property type="entry name" value="Dyp_perox_C"/>
</dbReference>
<evidence type="ECO:0000259" key="10">
    <source>
        <dbReference type="Pfam" id="PF04261"/>
    </source>
</evidence>
<evidence type="ECO:0000256" key="3">
    <source>
        <dbReference type="ARBA" id="ARBA00022617"/>
    </source>
</evidence>
<proteinExistence type="inferred from homology"/>
<dbReference type="InterPro" id="IPR006311">
    <property type="entry name" value="TAT_signal"/>
</dbReference>
<dbReference type="PANTHER" id="PTHR30521">
    <property type="entry name" value="DEFERROCHELATASE/PEROXIDASE"/>
    <property type="match status" value="1"/>
</dbReference>
<keyword evidence="5" id="KW-0732">Signal</keyword>
<dbReference type="InterPro" id="IPR011008">
    <property type="entry name" value="Dimeric_a/b-barrel"/>
</dbReference>
<dbReference type="Pfam" id="PF04261">
    <property type="entry name" value="Dyp_perox_N"/>
    <property type="match status" value="1"/>
</dbReference>
<evidence type="ECO:0000313" key="12">
    <source>
        <dbReference type="EMBL" id="NDL59844.1"/>
    </source>
</evidence>
<evidence type="ECO:0000256" key="4">
    <source>
        <dbReference type="ARBA" id="ARBA00022723"/>
    </source>
</evidence>
<keyword evidence="7" id="KW-0408">Iron</keyword>
<keyword evidence="2 12" id="KW-0575">Peroxidase</keyword>
<reference evidence="12 13" key="1">
    <citation type="submission" date="2019-11" db="EMBL/GenBank/DDBJ databases">
        <authorList>
            <person name="Li X.-J."/>
            <person name="Feng X.-M."/>
        </authorList>
    </citation>
    <scope>NUCLEOTIDE SEQUENCE [LARGE SCALE GENOMIC DNA]</scope>
    <source>
        <strain evidence="12 13">XMNu-373</strain>
    </source>
</reference>
<dbReference type="GO" id="GO:0005829">
    <property type="term" value="C:cytosol"/>
    <property type="evidence" value="ECO:0007669"/>
    <property type="project" value="TreeGrafter"/>
</dbReference>
<dbReference type="EMBL" id="WLZY01000008">
    <property type="protein sequence ID" value="NDL59844.1"/>
    <property type="molecule type" value="Genomic_DNA"/>
</dbReference>
<dbReference type="AlphaFoldDB" id="A0A7K3M986"/>
<evidence type="ECO:0000259" key="11">
    <source>
        <dbReference type="Pfam" id="PF20628"/>
    </source>
</evidence>
<dbReference type="NCBIfam" id="TIGR01413">
    <property type="entry name" value="Dyp_perox_fam"/>
    <property type="match status" value="1"/>
</dbReference>
<evidence type="ECO:0000256" key="8">
    <source>
        <dbReference type="ARBA" id="ARBA00025737"/>
    </source>
</evidence>
<dbReference type="SUPFAM" id="SSF54909">
    <property type="entry name" value="Dimeric alpha+beta barrel"/>
    <property type="match status" value="1"/>
</dbReference>
<dbReference type="Pfam" id="PF20628">
    <property type="entry name" value="Dyp_perox_C"/>
    <property type="match status" value="1"/>
</dbReference>
<dbReference type="GO" id="GO:0020037">
    <property type="term" value="F:heme binding"/>
    <property type="evidence" value="ECO:0007669"/>
    <property type="project" value="InterPro"/>
</dbReference>
<keyword evidence="9" id="KW-0812">Transmembrane</keyword>
<dbReference type="GO" id="GO:0046872">
    <property type="term" value="F:metal ion binding"/>
    <property type="evidence" value="ECO:0007669"/>
    <property type="project" value="UniProtKB-KW"/>
</dbReference>
<dbReference type="GO" id="GO:0004601">
    <property type="term" value="F:peroxidase activity"/>
    <property type="evidence" value="ECO:0007669"/>
    <property type="project" value="UniProtKB-KW"/>
</dbReference>
<dbReference type="InterPro" id="IPR048327">
    <property type="entry name" value="Dyp_perox_N"/>
</dbReference>
<comment type="similarity">
    <text evidence="8">Belongs to the DyP-type peroxidase family.</text>
</comment>
<keyword evidence="3" id="KW-0349">Heme</keyword>
<evidence type="ECO:0000256" key="6">
    <source>
        <dbReference type="ARBA" id="ARBA00023002"/>
    </source>
</evidence>
<protein>
    <submittedName>
        <fullName evidence="12">Dyp-type peroxidase</fullName>
    </submittedName>
</protein>
<evidence type="ECO:0000256" key="7">
    <source>
        <dbReference type="ARBA" id="ARBA00023004"/>
    </source>
</evidence>
<dbReference type="RefSeq" id="WP_162452519.1">
    <property type="nucleotide sequence ID" value="NZ_WLZY01000008.1"/>
</dbReference>
<comment type="cofactor">
    <cofactor evidence="1">
        <name>heme b</name>
        <dbReference type="ChEBI" id="CHEBI:60344"/>
    </cofactor>
</comment>
<organism evidence="12 13">
    <name type="scientific">Phytoactinopolyspora mesophila</name>
    <dbReference type="NCBI Taxonomy" id="2650750"/>
    <lineage>
        <taxon>Bacteria</taxon>
        <taxon>Bacillati</taxon>
        <taxon>Actinomycetota</taxon>
        <taxon>Actinomycetes</taxon>
        <taxon>Jiangellales</taxon>
        <taxon>Jiangellaceae</taxon>
        <taxon>Phytoactinopolyspora</taxon>
    </lineage>
</organism>
<keyword evidence="6" id="KW-0560">Oxidoreductase</keyword>
<dbReference type="PANTHER" id="PTHR30521:SF4">
    <property type="entry name" value="DEFERROCHELATASE"/>
    <property type="match status" value="1"/>
</dbReference>